<accession>A0A1P8K0J4</accession>
<dbReference type="InterPro" id="IPR005064">
    <property type="entry name" value="BUG"/>
</dbReference>
<dbReference type="EMBL" id="CP019236">
    <property type="protein sequence ID" value="APW39530.1"/>
    <property type="molecule type" value="Genomic_DNA"/>
</dbReference>
<dbReference type="PIRSF" id="PIRSF017082">
    <property type="entry name" value="YflP"/>
    <property type="match status" value="1"/>
</dbReference>
<feature type="chain" id="PRO_5012568945" evidence="2">
    <location>
        <begin position="27"/>
        <end position="327"/>
    </location>
</feature>
<dbReference type="CDD" id="cd13578">
    <property type="entry name" value="PBP2_Bug27"/>
    <property type="match status" value="1"/>
</dbReference>
<evidence type="ECO:0000313" key="3">
    <source>
        <dbReference type="EMBL" id="APW39530.1"/>
    </source>
</evidence>
<dbReference type="Gene3D" id="3.40.190.150">
    <property type="entry name" value="Bordetella uptake gene, domain 1"/>
    <property type="match status" value="1"/>
</dbReference>
<comment type="similarity">
    <text evidence="1">Belongs to the UPF0065 (bug) family.</text>
</comment>
<evidence type="ECO:0000313" key="4">
    <source>
        <dbReference type="Proteomes" id="UP000186609"/>
    </source>
</evidence>
<dbReference type="InterPro" id="IPR042100">
    <property type="entry name" value="Bug_dom1"/>
</dbReference>
<dbReference type="STRING" id="1842727.RD110_21845"/>
<dbReference type="Gene3D" id="3.40.190.10">
    <property type="entry name" value="Periplasmic binding protein-like II"/>
    <property type="match status" value="1"/>
</dbReference>
<dbReference type="KEGG" id="rhy:RD110_21845"/>
<dbReference type="Proteomes" id="UP000186609">
    <property type="component" value="Chromosome"/>
</dbReference>
<keyword evidence="2" id="KW-0732">Signal</keyword>
<protein>
    <submittedName>
        <fullName evidence="3">Twin-arginine translocation pathway signal protein</fullName>
    </submittedName>
</protein>
<name>A0A1P8K0J4_9BURK</name>
<dbReference type="OrthoDB" id="8839530at2"/>
<sequence>MKNLTRRLFVAGTSAAMTGISWNACAQAYPSGPVRIVVPYPPGAATDALARMLGQALEPQFGSNFIVENKGGAATQIGTKAIASAKPDGQTLGFVDTAFVINPGLFGKALPYDTLRDFTPISLMATAPLVLIAHTAVPAKDIKEFLALAKAQPGSLTYGSAGIGSAPHLAGEQLRQAASIDIRHIPYRGGSTVLTDLIAGHVQFGFTTVPTMLEHIRAGTVRALVVTSPERVPQLPNVPTTAEAGLPKVDTTPLFGLIGQAGLPEATVARLGAAASQLVKTGPLRARLIEAGFVPVGSTPQEFSARVQGEIAKWAEVVKAGDIKPNA</sequence>
<keyword evidence="4" id="KW-1185">Reference proteome</keyword>
<organism evidence="3 4">
    <name type="scientific">Rhodoferax koreensis</name>
    <dbReference type="NCBI Taxonomy" id="1842727"/>
    <lineage>
        <taxon>Bacteria</taxon>
        <taxon>Pseudomonadati</taxon>
        <taxon>Pseudomonadota</taxon>
        <taxon>Betaproteobacteria</taxon>
        <taxon>Burkholderiales</taxon>
        <taxon>Comamonadaceae</taxon>
        <taxon>Rhodoferax</taxon>
    </lineage>
</organism>
<reference evidence="3 4" key="1">
    <citation type="submission" date="2017-01" db="EMBL/GenBank/DDBJ databases">
        <authorList>
            <person name="Mah S.A."/>
            <person name="Swanson W.J."/>
            <person name="Moy G.W."/>
            <person name="Vacquier V.D."/>
        </authorList>
    </citation>
    <scope>NUCLEOTIDE SEQUENCE [LARGE SCALE GENOMIC DNA]</scope>
    <source>
        <strain evidence="3 4">DCY110</strain>
    </source>
</reference>
<dbReference type="PANTHER" id="PTHR42928">
    <property type="entry name" value="TRICARBOXYLATE-BINDING PROTEIN"/>
    <property type="match status" value="1"/>
</dbReference>
<dbReference type="Pfam" id="PF03401">
    <property type="entry name" value="TctC"/>
    <property type="match status" value="1"/>
</dbReference>
<evidence type="ECO:0000256" key="1">
    <source>
        <dbReference type="ARBA" id="ARBA00006987"/>
    </source>
</evidence>
<feature type="signal peptide" evidence="2">
    <location>
        <begin position="1"/>
        <end position="26"/>
    </location>
</feature>
<proteinExistence type="inferred from homology"/>
<dbReference type="SUPFAM" id="SSF53850">
    <property type="entry name" value="Periplasmic binding protein-like II"/>
    <property type="match status" value="1"/>
</dbReference>
<dbReference type="RefSeq" id="WP_076201968.1">
    <property type="nucleotide sequence ID" value="NZ_CP019236.1"/>
</dbReference>
<dbReference type="PANTHER" id="PTHR42928:SF5">
    <property type="entry name" value="BLR1237 PROTEIN"/>
    <property type="match status" value="1"/>
</dbReference>
<evidence type="ECO:0000256" key="2">
    <source>
        <dbReference type="SAM" id="SignalP"/>
    </source>
</evidence>
<dbReference type="AlphaFoldDB" id="A0A1P8K0J4"/>
<gene>
    <name evidence="3" type="ORF">RD110_21845</name>
</gene>